<dbReference type="InterPro" id="IPR043519">
    <property type="entry name" value="NT_sf"/>
</dbReference>
<dbReference type="InterPro" id="IPR054708">
    <property type="entry name" value="MTPAP-like_central"/>
</dbReference>
<name>A0A9W6XY30_9STRA</name>
<evidence type="ECO:0000256" key="8">
    <source>
        <dbReference type="SAM" id="MobiDB-lite"/>
    </source>
</evidence>
<feature type="compositionally biased region" description="Acidic residues" evidence="8">
    <location>
        <begin position="320"/>
        <end position="340"/>
    </location>
</feature>
<keyword evidence="4" id="KW-0963">Cytoplasm</keyword>
<keyword evidence="7" id="KW-0460">Magnesium</keyword>
<dbReference type="Pfam" id="PF22600">
    <property type="entry name" value="MTPAP-like_central"/>
    <property type="match status" value="1"/>
</dbReference>
<protein>
    <submittedName>
        <fullName evidence="11">Unnamed protein product</fullName>
    </submittedName>
</protein>
<evidence type="ECO:0000313" key="12">
    <source>
        <dbReference type="Proteomes" id="UP001165121"/>
    </source>
</evidence>
<dbReference type="InterPro" id="IPR002058">
    <property type="entry name" value="PAP_assoc"/>
</dbReference>
<feature type="domain" description="PAP-associated" evidence="9">
    <location>
        <begin position="221"/>
        <end position="268"/>
    </location>
</feature>
<evidence type="ECO:0000259" key="9">
    <source>
        <dbReference type="Pfam" id="PF03828"/>
    </source>
</evidence>
<comment type="subcellular location">
    <subcellularLocation>
        <location evidence="3">Cytoplasm</location>
    </subcellularLocation>
</comment>
<reference evidence="11" key="1">
    <citation type="submission" date="2023-04" db="EMBL/GenBank/DDBJ databases">
        <title>Phytophthora fragariaefolia NBRC 109709.</title>
        <authorList>
            <person name="Ichikawa N."/>
            <person name="Sato H."/>
            <person name="Tonouchi N."/>
        </authorList>
    </citation>
    <scope>NUCLEOTIDE SEQUENCE</scope>
    <source>
        <strain evidence="11">NBRC 109709</strain>
    </source>
</reference>
<proteinExistence type="predicted"/>
<dbReference type="PANTHER" id="PTHR12271:SF40">
    <property type="entry name" value="POLY(A) RNA POLYMERASE GLD2"/>
    <property type="match status" value="1"/>
</dbReference>
<evidence type="ECO:0000256" key="4">
    <source>
        <dbReference type="ARBA" id="ARBA00022490"/>
    </source>
</evidence>
<dbReference type="Proteomes" id="UP001165121">
    <property type="component" value="Unassembled WGS sequence"/>
</dbReference>
<dbReference type="CDD" id="cd05402">
    <property type="entry name" value="NT_PAP_TUTase"/>
    <property type="match status" value="1"/>
</dbReference>
<evidence type="ECO:0000256" key="1">
    <source>
        <dbReference type="ARBA" id="ARBA00001936"/>
    </source>
</evidence>
<organism evidence="11 12">
    <name type="scientific">Phytophthora fragariaefolia</name>
    <dbReference type="NCBI Taxonomy" id="1490495"/>
    <lineage>
        <taxon>Eukaryota</taxon>
        <taxon>Sar</taxon>
        <taxon>Stramenopiles</taxon>
        <taxon>Oomycota</taxon>
        <taxon>Peronosporomycetes</taxon>
        <taxon>Peronosporales</taxon>
        <taxon>Peronosporaceae</taxon>
        <taxon>Phytophthora</taxon>
    </lineage>
</organism>
<feature type="region of interest" description="Disordered" evidence="8">
    <location>
        <begin position="319"/>
        <end position="340"/>
    </location>
</feature>
<keyword evidence="6" id="KW-0479">Metal-binding</keyword>
<dbReference type="PANTHER" id="PTHR12271">
    <property type="entry name" value="POLY A POLYMERASE CID PAP -RELATED"/>
    <property type="match status" value="1"/>
</dbReference>
<dbReference type="GO" id="GO:0046872">
    <property type="term" value="F:metal ion binding"/>
    <property type="evidence" value="ECO:0007669"/>
    <property type="project" value="UniProtKB-KW"/>
</dbReference>
<comment type="caution">
    <text evidence="11">The sequence shown here is derived from an EMBL/GenBank/DDBJ whole genome shotgun (WGS) entry which is preliminary data.</text>
</comment>
<evidence type="ECO:0000313" key="11">
    <source>
        <dbReference type="EMBL" id="GMF47429.1"/>
    </source>
</evidence>
<dbReference type="GO" id="GO:0031123">
    <property type="term" value="P:RNA 3'-end processing"/>
    <property type="evidence" value="ECO:0007669"/>
    <property type="project" value="TreeGrafter"/>
</dbReference>
<comment type="cofactor">
    <cofactor evidence="2">
        <name>Mg(2+)</name>
        <dbReference type="ChEBI" id="CHEBI:18420"/>
    </cofactor>
</comment>
<dbReference type="Pfam" id="PF03828">
    <property type="entry name" value="PAP_assoc"/>
    <property type="match status" value="1"/>
</dbReference>
<dbReference type="SUPFAM" id="SSF81631">
    <property type="entry name" value="PAP/OAS1 substrate-binding domain"/>
    <property type="match status" value="1"/>
</dbReference>
<evidence type="ECO:0000256" key="5">
    <source>
        <dbReference type="ARBA" id="ARBA00022679"/>
    </source>
</evidence>
<evidence type="ECO:0000256" key="3">
    <source>
        <dbReference type="ARBA" id="ARBA00004496"/>
    </source>
</evidence>
<dbReference type="AlphaFoldDB" id="A0A9W6XY30"/>
<evidence type="ECO:0000256" key="2">
    <source>
        <dbReference type="ARBA" id="ARBA00001946"/>
    </source>
</evidence>
<evidence type="ECO:0000256" key="6">
    <source>
        <dbReference type="ARBA" id="ARBA00022723"/>
    </source>
</evidence>
<dbReference type="GO" id="GO:0005737">
    <property type="term" value="C:cytoplasm"/>
    <property type="evidence" value="ECO:0007669"/>
    <property type="project" value="UniProtKB-SubCell"/>
</dbReference>
<dbReference type="Gene3D" id="3.30.460.10">
    <property type="entry name" value="Beta Polymerase, domain 2"/>
    <property type="match status" value="1"/>
</dbReference>
<comment type="cofactor">
    <cofactor evidence="1">
        <name>Mn(2+)</name>
        <dbReference type="ChEBI" id="CHEBI:29035"/>
    </cofactor>
</comment>
<gene>
    <name evidence="11" type="ORF">Pfra01_001790100</name>
</gene>
<keyword evidence="12" id="KW-1185">Reference proteome</keyword>
<accession>A0A9W6XY30</accession>
<dbReference type="EMBL" id="BSXT01002151">
    <property type="protein sequence ID" value="GMF47429.1"/>
    <property type="molecule type" value="Genomic_DNA"/>
</dbReference>
<evidence type="ECO:0000259" key="10">
    <source>
        <dbReference type="Pfam" id="PF22600"/>
    </source>
</evidence>
<evidence type="ECO:0000256" key="7">
    <source>
        <dbReference type="ARBA" id="ARBA00022842"/>
    </source>
</evidence>
<dbReference type="OrthoDB" id="26838at2759"/>
<dbReference type="Gene3D" id="1.10.1410.10">
    <property type="match status" value="1"/>
</dbReference>
<sequence>MLFGSSVTRLLDLPGEDGSSSADVDLCALLPSAAQFRQETAPLVTEVKEHLALYFLPDADDGDEHATAVTGARIPIVHFRDPSTNLPCDLSVNNLSALWNTRLLRWLLYGGAHVGSPQLRQLKHVRKLCKWLRYWRHTKKRAVGNAVSSYGLMLLALYYLQRISVLPALDCSAHIVENESSLREATEEGIDEHLEALEKSYAGPGDRAKDQVLDWRTLRSDFFCFYACEFDYEHTVVSLRTTTILTKASKGWSRQNNFRLCLEDPVESERDLGMLCSRLALGRLLCAFAHACVVLGKSDEEKDTEYVLHLEADLLASWPYEDDSAGEQEVEAEDSSETAS</sequence>
<feature type="domain" description="Poly(A) RNA polymerase mitochondrial-like central palm" evidence="10">
    <location>
        <begin position="2"/>
        <end position="105"/>
    </location>
</feature>
<dbReference type="SUPFAM" id="SSF81301">
    <property type="entry name" value="Nucleotidyltransferase"/>
    <property type="match status" value="1"/>
</dbReference>
<dbReference type="GO" id="GO:0016779">
    <property type="term" value="F:nucleotidyltransferase activity"/>
    <property type="evidence" value="ECO:0007669"/>
    <property type="project" value="TreeGrafter"/>
</dbReference>
<keyword evidence="5" id="KW-0808">Transferase</keyword>